<evidence type="ECO:0000256" key="4">
    <source>
        <dbReference type="RuleBase" id="RU003910"/>
    </source>
</evidence>
<proteinExistence type="inferred from homology"/>
<evidence type="ECO:0000256" key="3">
    <source>
        <dbReference type="ARBA" id="ARBA00023274"/>
    </source>
</evidence>
<dbReference type="Proteomes" id="UP000751518">
    <property type="component" value="Unassembled WGS sequence"/>
</dbReference>
<protein>
    <submittedName>
        <fullName evidence="5">30S ribosomal protein S18</fullName>
    </submittedName>
</protein>
<dbReference type="GO" id="GO:0003735">
    <property type="term" value="F:structural constituent of ribosome"/>
    <property type="evidence" value="ECO:0007669"/>
    <property type="project" value="InterPro"/>
</dbReference>
<dbReference type="PANTHER" id="PTHR13479:SF40">
    <property type="entry name" value="SMALL RIBOSOMAL SUBUNIT PROTEIN BS18M"/>
    <property type="match status" value="1"/>
</dbReference>
<sequence>MSAAKRRDTNNVLLSRSSRESRRGCWFCENEIDPDYKSVDVVKSFLSPRGKILSRKITGICAKHQRLLSSAIKLARHLALVR</sequence>
<dbReference type="NCBIfam" id="TIGR00165">
    <property type="entry name" value="S18"/>
    <property type="match status" value="1"/>
</dbReference>
<reference evidence="5" key="2">
    <citation type="journal article" date="2021" name="Microbiome">
        <title>Successional dynamics and alternative stable states in a saline activated sludge microbial community over 9 years.</title>
        <authorList>
            <person name="Wang Y."/>
            <person name="Ye J."/>
            <person name="Ju F."/>
            <person name="Liu L."/>
            <person name="Boyd J.A."/>
            <person name="Deng Y."/>
            <person name="Parks D.H."/>
            <person name="Jiang X."/>
            <person name="Yin X."/>
            <person name="Woodcroft B.J."/>
            <person name="Tyson G.W."/>
            <person name="Hugenholtz P."/>
            <person name="Polz M.F."/>
            <person name="Zhang T."/>
        </authorList>
    </citation>
    <scope>NUCLEOTIDE SEQUENCE</scope>
    <source>
        <strain evidence="5">HKST-UBA03</strain>
    </source>
</reference>
<dbReference type="PRINTS" id="PR00974">
    <property type="entry name" value="RIBOSOMALS18"/>
</dbReference>
<keyword evidence="2 4" id="KW-0689">Ribosomal protein</keyword>
<dbReference type="PANTHER" id="PTHR13479">
    <property type="entry name" value="30S RIBOSOMAL PROTEIN S18"/>
    <property type="match status" value="1"/>
</dbReference>
<evidence type="ECO:0000256" key="1">
    <source>
        <dbReference type="ARBA" id="ARBA00005589"/>
    </source>
</evidence>
<comment type="caution">
    <text evidence="5">The sequence shown here is derived from an EMBL/GenBank/DDBJ whole genome shotgun (WGS) entry which is preliminary data.</text>
</comment>
<dbReference type="Pfam" id="PF01084">
    <property type="entry name" value="Ribosomal_S18"/>
    <property type="match status" value="1"/>
</dbReference>
<organism evidence="5 6">
    <name type="scientific">candidate division WWE3 bacterium</name>
    <dbReference type="NCBI Taxonomy" id="2053526"/>
    <lineage>
        <taxon>Bacteria</taxon>
        <taxon>Katanobacteria</taxon>
    </lineage>
</organism>
<accession>A0A955LKA7</accession>
<dbReference type="Gene3D" id="4.10.640.10">
    <property type="entry name" value="Ribosomal protein S18"/>
    <property type="match status" value="1"/>
</dbReference>
<gene>
    <name evidence="5" type="ORF">KC614_01735</name>
</gene>
<evidence type="ECO:0000256" key="2">
    <source>
        <dbReference type="ARBA" id="ARBA00022980"/>
    </source>
</evidence>
<reference evidence="5" key="1">
    <citation type="submission" date="2020-04" db="EMBL/GenBank/DDBJ databases">
        <authorList>
            <person name="Zhang T."/>
        </authorList>
    </citation>
    <scope>NUCLEOTIDE SEQUENCE</scope>
    <source>
        <strain evidence="5">HKST-UBA03</strain>
    </source>
</reference>
<evidence type="ECO:0000313" key="5">
    <source>
        <dbReference type="EMBL" id="MCA9391906.1"/>
    </source>
</evidence>
<evidence type="ECO:0000313" key="6">
    <source>
        <dbReference type="Proteomes" id="UP000751518"/>
    </source>
</evidence>
<dbReference type="GO" id="GO:0070181">
    <property type="term" value="F:small ribosomal subunit rRNA binding"/>
    <property type="evidence" value="ECO:0007669"/>
    <property type="project" value="TreeGrafter"/>
</dbReference>
<name>A0A955LKA7_UNCKA</name>
<dbReference type="GO" id="GO:0006412">
    <property type="term" value="P:translation"/>
    <property type="evidence" value="ECO:0007669"/>
    <property type="project" value="InterPro"/>
</dbReference>
<comment type="similarity">
    <text evidence="1 4">Belongs to the bacterial ribosomal protein bS18 family.</text>
</comment>
<dbReference type="EMBL" id="JAGQKZ010000010">
    <property type="protein sequence ID" value="MCA9391906.1"/>
    <property type="molecule type" value="Genomic_DNA"/>
</dbReference>
<dbReference type="GO" id="GO:0022627">
    <property type="term" value="C:cytosolic small ribosomal subunit"/>
    <property type="evidence" value="ECO:0007669"/>
    <property type="project" value="TreeGrafter"/>
</dbReference>
<dbReference type="AlphaFoldDB" id="A0A955LKA7"/>
<keyword evidence="3 4" id="KW-0687">Ribonucleoprotein</keyword>
<dbReference type="SUPFAM" id="SSF46911">
    <property type="entry name" value="Ribosomal protein S18"/>
    <property type="match status" value="1"/>
</dbReference>
<dbReference type="InterPro" id="IPR001648">
    <property type="entry name" value="Ribosomal_bS18"/>
</dbReference>
<dbReference type="InterPro" id="IPR036870">
    <property type="entry name" value="Ribosomal_bS18_sf"/>
</dbReference>